<dbReference type="EMBL" id="CM042880">
    <property type="protein sequence ID" value="KAI4388886.1"/>
    <property type="molecule type" value="Genomic_DNA"/>
</dbReference>
<protein>
    <submittedName>
        <fullName evidence="1">Uncharacterized protein</fullName>
    </submittedName>
</protein>
<keyword evidence="2" id="KW-1185">Reference proteome</keyword>
<reference evidence="2" key="1">
    <citation type="journal article" date="2023" name="Front. Plant Sci.">
        <title>Chromosomal-level genome assembly of Melastoma candidum provides insights into trichome evolution.</title>
        <authorList>
            <person name="Zhong Y."/>
            <person name="Wu W."/>
            <person name="Sun C."/>
            <person name="Zou P."/>
            <person name="Liu Y."/>
            <person name="Dai S."/>
            <person name="Zhou R."/>
        </authorList>
    </citation>
    <scope>NUCLEOTIDE SEQUENCE [LARGE SCALE GENOMIC DNA]</scope>
</reference>
<gene>
    <name evidence="1" type="ORF">MLD38_001175</name>
</gene>
<evidence type="ECO:0000313" key="2">
    <source>
        <dbReference type="Proteomes" id="UP001057402"/>
    </source>
</evidence>
<name>A0ACB9SED1_9MYRT</name>
<evidence type="ECO:0000313" key="1">
    <source>
        <dbReference type="EMBL" id="KAI4388886.1"/>
    </source>
</evidence>
<dbReference type="Proteomes" id="UP001057402">
    <property type="component" value="Chromosome 1"/>
</dbReference>
<sequence length="360" mass="39385">MLSDFGDYSKMAVKEEDGSGQVFAVRNGSSSAADDALLLKEQQFSCAVDFSPKVRKPYTITKQRERWTEEEHKKFLEALKLHGRAWRRIEEHIGTKTAVQIRSHAQKFFSKVTKESNDSNVISIEPIEIPPPRPKRKPTHPYPRKLTCVTMKESLVVEQPGRSTSPNLSISEAENQSPTSVLSMFASDALGSSGSSMPSRDCTLSPTSSADGNYLSQLLPAHHDSITEKIPEKSSGSEGTSKSSTFKLFGVTVTVTDSPTQDSPFAKSPTLQIAIERALGHEPNGETRVLPFIPIPSEVSHVRPGLDLASKLFGTQSFSSSSSSSIAEEISSVGISRPEKRARGFMPYKRCVTQEVASHS</sequence>
<proteinExistence type="predicted"/>
<organism evidence="1 2">
    <name type="scientific">Melastoma candidum</name>
    <dbReference type="NCBI Taxonomy" id="119954"/>
    <lineage>
        <taxon>Eukaryota</taxon>
        <taxon>Viridiplantae</taxon>
        <taxon>Streptophyta</taxon>
        <taxon>Embryophyta</taxon>
        <taxon>Tracheophyta</taxon>
        <taxon>Spermatophyta</taxon>
        <taxon>Magnoliopsida</taxon>
        <taxon>eudicotyledons</taxon>
        <taxon>Gunneridae</taxon>
        <taxon>Pentapetalae</taxon>
        <taxon>rosids</taxon>
        <taxon>malvids</taxon>
        <taxon>Myrtales</taxon>
        <taxon>Melastomataceae</taxon>
        <taxon>Melastomatoideae</taxon>
        <taxon>Melastomateae</taxon>
        <taxon>Melastoma</taxon>
    </lineage>
</organism>
<comment type="caution">
    <text evidence="1">The sequence shown here is derived from an EMBL/GenBank/DDBJ whole genome shotgun (WGS) entry which is preliminary data.</text>
</comment>
<accession>A0ACB9SED1</accession>